<dbReference type="Proteomes" id="UP000629619">
    <property type="component" value="Unassembled WGS sequence"/>
</dbReference>
<dbReference type="AlphaFoldDB" id="A0A919N6Y1"/>
<dbReference type="SUPFAM" id="SSF63829">
    <property type="entry name" value="Calcium-dependent phosphotriesterase"/>
    <property type="match status" value="1"/>
</dbReference>
<organism evidence="1 2">
    <name type="scientific">Actinoplanes siamensis</name>
    <dbReference type="NCBI Taxonomy" id="1223317"/>
    <lineage>
        <taxon>Bacteria</taxon>
        <taxon>Bacillati</taxon>
        <taxon>Actinomycetota</taxon>
        <taxon>Actinomycetes</taxon>
        <taxon>Micromonosporales</taxon>
        <taxon>Micromonosporaceae</taxon>
        <taxon>Actinoplanes</taxon>
    </lineage>
</organism>
<sequence>MEEVVLPAGWAPYAVTGDAAGTVWTTILNPAGLGSVTSARVVGHEALAGQPMQLAAGADAALWYTCGDDRIGRRDASGAHTTIDLAPGSAPYGIAAAPDGDIWFTASGTNQIGRITARRTITMMDLPLPGSRPAMITVDSSGTAWAALNGAGALARVRGEAVEIVELPGGAAPVGVTAAPDGVWYADIAGGCTGRVDHSGVVEWVPFEDSGCRPHAVAADPGGGCWVTLWGSGELARVTAGCVITVQKLPGNEPHGLWVSPTHVWVAMESGSLVVCPRSAAG</sequence>
<gene>
    <name evidence="1" type="primary">vgb</name>
    <name evidence="1" type="ORF">Asi03nite_30150</name>
</gene>
<dbReference type="PANTHER" id="PTHR40274">
    <property type="entry name" value="VIRGINIAMYCIN B LYASE"/>
    <property type="match status" value="1"/>
</dbReference>
<dbReference type="RefSeq" id="WP_203680241.1">
    <property type="nucleotide sequence ID" value="NZ_BOMW01000027.1"/>
</dbReference>
<keyword evidence="2" id="KW-1185">Reference proteome</keyword>
<accession>A0A919N6Y1</accession>
<keyword evidence="1" id="KW-0456">Lyase</keyword>
<evidence type="ECO:0000313" key="2">
    <source>
        <dbReference type="Proteomes" id="UP000629619"/>
    </source>
</evidence>
<dbReference type="EMBL" id="BOMW01000027">
    <property type="protein sequence ID" value="GIF05477.1"/>
    <property type="molecule type" value="Genomic_DNA"/>
</dbReference>
<comment type="caution">
    <text evidence="1">The sequence shown here is derived from an EMBL/GenBank/DDBJ whole genome shotgun (WGS) entry which is preliminary data.</text>
</comment>
<dbReference type="Pfam" id="PF24684">
    <property type="entry name" value="Vgb_lyase"/>
    <property type="match status" value="1"/>
</dbReference>
<dbReference type="Gene3D" id="2.130.10.10">
    <property type="entry name" value="YVTN repeat-like/Quinoprotein amine dehydrogenase"/>
    <property type="match status" value="1"/>
</dbReference>
<name>A0A919N6Y1_9ACTN</name>
<dbReference type="PANTHER" id="PTHR40274:SF3">
    <property type="entry name" value="VIRGINIAMYCIN B LYASE"/>
    <property type="match status" value="1"/>
</dbReference>
<reference evidence="1" key="1">
    <citation type="submission" date="2021-01" db="EMBL/GenBank/DDBJ databases">
        <title>Whole genome shotgun sequence of Actinoplanes siamensis NBRC 109076.</title>
        <authorList>
            <person name="Komaki H."/>
            <person name="Tamura T."/>
        </authorList>
    </citation>
    <scope>NUCLEOTIDE SEQUENCE</scope>
    <source>
        <strain evidence="1">NBRC 109076</strain>
    </source>
</reference>
<proteinExistence type="predicted"/>
<evidence type="ECO:0000313" key="1">
    <source>
        <dbReference type="EMBL" id="GIF05477.1"/>
    </source>
</evidence>
<dbReference type="GO" id="GO:0016829">
    <property type="term" value="F:lyase activity"/>
    <property type="evidence" value="ECO:0007669"/>
    <property type="project" value="UniProtKB-KW"/>
</dbReference>
<dbReference type="InterPro" id="IPR051344">
    <property type="entry name" value="Vgb"/>
</dbReference>
<protein>
    <submittedName>
        <fullName evidence="1">Virginiamycin B lyase</fullName>
    </submittedName>
</protein>
<dbReference type="InterPro" id="IPR015943">
    <property type="entry name" value="WD40/YVTN_repeat-like_dom_sf"/>
</dbReference>